<dbReference type="Proteomes" id="UP001185028">
    <property type="component" value="Unassembled WGS sequence"/>
</dbReference>
<keyword evidence="1" id="KW-0620">Polyamine biosynthesis</keyword>
<proteinExistence type="predicted"/>
<dbReference type="EMBL" id="JAVDQH010000001">
    <property type="protein sequence ID" value="MDR6242517.1"/>
    <property type="molecule type" value="Genomic_DNA"/>
</dbReference>
<dbReference type="NCBIfam" id="NF037959">
    <property type="entry name" value="MFS_SpdSyn"/>
    <property type="match status" value="1"/>
</dbReference>
<dbReference type="PANTHER" id="PTHR43317:SF1">
    <property type="entry name" value="THERMOSPERMINE SYNTHASE ACAULIS5"/>
    <property type="match status" value="1"/>
</dbReference>
<evidence type="ECO:0000256" key="1">
    <source>
        <dbReference type="ARBA" id="ARBA00023115"/>
    </source>
</evidence>
<evidence type="ECO:0000313" key="3">
    <source>
        <dbReference type="Proteomes" id="UP001185028"/>
    </source>
</evidence>
<protein>
    <submittedName>
        <fullName evidence="2">Spermidine synthase</fullName>
        <ecNumber evidence="2">2.5.1.16</ecNumber>
    </submittedName>
</protein>
<dbReference type="SUPFAM" id="SSF53335">
    <property type="entry name" value="S-adenosyl-L-methionine-dependent methyltransferases"/>
    <property type="match status" value="1"/>
</dbReference>
<dbReference type="Gene3D" id="3.40.50.150">
    <property type="entry name" value="Vaccinia Virus protein VP39"/>
    <property type="match status" value="1"/>
</dbReference>
<keyword evidence="2" id="KW-0808">Transferase</keyword>
<sequence>MKILHRQQSEYEQIVVYETDQLYEEKGHFRVLQFANADIQGALDLHQPQRIIFEYPRAIIHLLEHNVHELQRLFIIGQGIGTLGNYFADHDVQIAELDIAVARLSVKYFGCQAEPILIGDGRSILSQQPQRHYDVIVLDAFSQAGTPLHLVSLECLHMMHSKLHDAGYLIMNLIGRGQNDMRIHAIYTTLCEVFEHVECFQLPVEKNSDVRNMIMMAGQAPIRYQLRQMAGFAVMQPDVAYILYDE</sequence>
<dbReference type="PANTHER" id="PTHR43317">
    <property type="entry name" value="THERMOSPERMINE SYNTHASE ACAULIS5"/>
    <property type="match status" value="1"/>
</dbReference>
<gene>
    <name evidence="2" type="ORF">JOC58_000401</name>
</gene>
<organism evidence="2 3">
    <name type="scientific">Paenibacillus hunanensis</name>
    <dbReference type="NCBI Taxonomy" id="539262"/>
    <lineage>
        <taxon>Bacteria</taxon>
        <taxon>Bacillati</taxon>
        <taxon>Bacillota</taxon>
        <taxon>Bacilli</taxon>
        <taxon>Bacillales</taxon>
        <taxon>Paenibacillaceae</taxon>
        <taxon>Paenibacillus</taxon>
    </lineage>
</organism>
<evidence type="ECO:0000313" key="2">
    <source>
        <dbReference type="EMBL" id="MDR6242517.1"/>
    </source>
</evidence>
<name>A0ABU1IVW8_9BACL</name>
<dbReference type="RefSeq" id="WP_188774967.1">
    <property type="nucleotide sequence ID" value="NZ_BMMB01000003.1"/>
</dbReference>
<keyword evidence="3" id="KW-1185">Reference proteome</keyword>
<dbReference type="EC" id="2.5.1.16" evidence="2"/>
<comment type="caution">
    <text evidence="2">The sequence shown here is derived from an EMBL/GenBank/DDBJ whole genome shotgun (WGS) entry which is preliminary data.</text>
</comment>
<dbReference type="InterPro" id="IPR029063">
    <property type="entry name" value="SAM-dependent_MTases_sf"/>
</dbReference>
<accession>A0ABU1IVW8</accession>
<reference evidence="2 3" key="1">
    <citation type="submission" date="2023-07" db="EMBL/GenBank/DDBJ databases">
        <title>Genomic Encyclopedia of Type Strains, Phase IV (KMG-IV): sequencing the most valuable type-strain genomes for metagenomic binning, comparative biology and taxonomic classification.</title>
        <authorList>
            <person name="Goeker M."/>
        </authorList>
    </citation>
    <scope>NUCLEOTIDE SEQUENCE [LARGE SCALE GENOMIC DNA]</scope>
    <source>
        <strain evidence="2 3">DSM 22170</strain>
    </source>
</reference>
<dbReference type="GO" id="GO:0004766">
    <property type="term" value="F:spermidine synthase activity"/>
    <property type="evidence" value="ECO:0007669"/>
    <property type="project" value="UniProtKB-EC"/>
</dbReference>